<dbReference type="HOGENOM" id="CLU_1640759_0_0_11"/>
<dbReference type="InterPro" id="IPR037401">
    <property type="entry name" value="SnoaL-like"/>
</dbReference>
<dbReference type="Gene3D" id="3.10.450.50">
    <property type="match status" value="1"/>
</dbReference>
<name>C7Q9T3_CATAD</name>
<dbReference type="AlphaFoldDB" id="C7Q9T3"/>
<dbReference type="KEGG" id="cai:Caci_7426"/>
<dbReference type="InParanoid" id="C7Q9T3"/>
<gene>
    <name evidence="2" type="ordered locus">Caci_7426</name>
</gene>
<evidence type="ECO:0000313" key="3">
    <source>
        <dbReference type="Proteomes" id="UP000000851"/>
    </source>
</evidence>
<accession>C7Q9T3</accession>
<dbReference type="InterPro" id="IPR032710">
    <property type="entry name" value="NTF2-like_dom_sf"/>
</dbReference>
<proteinExistence type="predicted"/>
<evidence type="ECO:0000313" key="2">
    <source>
        <dbReference type="EMBL" id="ACU76252.1"/>
    </source>
</evidence>
<dbReference type="Pfam" id="PF12680">
    <property type="entry name" value="SnoaL_2"/>
    <property type="match status" value="1"/>
</dbReference>
<organism evidence="2 3">
    <name type="scientific">Catenulispora acidiphila (strain DSM 44928 / JCM 14897 / NBRC 102108 / NRRL B-24433 / ID139908)</name>
    <dbReference type="NCBI Taxonomy" id="479433"/>
    <lineage>
        <taxon>Bacteria</taxon>
        <taxon>Bacillati</taxon>
        <taxon>Actinomycetota</taxon>
        <taxon>Actinomycetes</taxon>
        <taxon>Catenulisporales</taxon>
        <taxon>Catenulisporaceae</taxon>
        <taxon>Catenulispora</taxon>
    </lineage>
</organism>
<dbReference type="SUPFAM" id="SSF54427">
    <property type="entry name" value="NTF2-like"/>
    <property type="match status" value="1"/>
</dbReference>
<dbReference type="Proteomes" id="UP000000851">
    <property type="component" value="Chromosome"/>
</dbReference>
<dbReference type="RefSeq" id="WP_015795980.1">
    <property type="nucleotide sequence ID" value="NC_013131.1"/>
</dbReference>
<keyword evidence="3" id="KW-1185">Reference proteome</keyword>
<reference evidence="2 3" key="1">
    <citation type="journal article" date="2009" name="Stand. Genomic Sci.">
        <title>Complete genome sequence of Catenulispora acidiphila type strain (ID 139908).</title>
        <authorList>
            <person name="Copeland A."/>
            <person name="Lapidus A."/>
            <person name="Glavina Del Rio T."/>
            <person name="Nolan M."/>
            <person name="Lucas S."/>
            <person name="Chen F."/>
            <person name="Tice H."/>
            <person name="Cheng J.F."/>
            <person name="Bruce D."/>
            <person name="Goodwin L."/>
            <person name="Pitluck S."/>
            <person name="Mikhailova N."/>
            <person name="Pati A."/>
            <person name="Ivanova N."/>
            <person name="Mavromatis K."/>
            <person name="Chen A."/>
            <person name="Palaniappan K."/>
            <person name="Chain P."/>
            <person name="Land M."/>
            <person name="Hauser L."/>
            <person name="Chang Y.J."/>
            <person name="Jeffries C.D."/>
            <person name="Chertkov O."/>
            <person name="Brettin T."/>
            <person name="Detter J.C."/>
            <person name="Han C."/>
            <person name="Ali Z."/>
            <person name="Tindall B.J."/>
            <person name="Goker M."/>
            <person name="Bristow J."/>
            <person name="Eisen J.A."/>
            <person name="Markowitz V."/>
            <person name="Hugenholtz P."/>
            <person name="Kyrpides N.C."/>
            <person name="Klenk H.P."/>
        </authorList>
    </citation>
    <scope>NUCLEOTIDE SEQUENCE [LARGE SCALE GENOMIC DNA]</scope>
    <source>
        <strain evidence="3">DSM 44928 / JCM 14897 / NBRC 102108 / NRRL B-24433 / ID139908</strain>
    </source>
</reference>
<sequence>MTESPLIREFYDAFQRAEFDRWDPIADAEMVINTPLGFGVSGLQALKDFAGQLYDLAWRIDLVDEHLALDADGNGRGFISFCLNWKHTKVFLGFEPTGREGTSIETLIFTLAGGRITQIDVSENTLDLVMYEAELGWPIPDNVHPDALLTGVDRR</sequence>
<evidence type="ECO:0000259" key="1">
    <source>
        <dbReference type="Pfam" id="PF12680"/>
    </source>
</evidence>
<dbReference type="EMBL" id="CP001700">
    <property type="protein sequence ID" value="ACU76252.1"/>
    <property type="molecule type" value="Genomic_DNA"/>
</dbReference>
<protein>
    <recommendedName>
        <fullName evidence="1">SnoaL-like domain-containing protein</fullName>
    </recommendedName>
</protein>
<feature type="domain" description="SnoaL-like" evidence="1">
    <location>
        <begin position="7"/>
        <end position="118"/>
    </location>
</feature>
<dbReference type="eggNOG" id="COG5485">
    <property type="taxonomic scope" value="Bacteria"/>
</dbReference>